<dbReference type="RefSeq" id="WP_379860897.1">
    <property type="nucleotide sequence ID" value="NZ_JBHMFC010000028.1"/>
</dbReference>
<reference evidence="1 2" key="1">
    <citation type="submission" date="2024-09" db="EMBL/GenBank/DDBJ databases">
        <authorList>
            <person name="Sun Q."/>
            <person name="Mori K."/>
        </authorList>
    </citation>
    <scope>NUCLEOTIDE SEQUENCE [LARGE SCALE GENOMIC DNA]</scope>
    <source>
        <strain evidence="1 2">CECT 8622</strain>
    </source>
</reference>
<dbReference type="Pfam" id="PF13148">
    <property type="entry name" value="DUF3987"/>
    <property type="match status" value="1"/>
</dbReference>
<protein>
    <submittedName>
        <fullName evidence="1">DUF3987 domain-containing protein</fullName>
    </submittedName>
</protein>
<keyword evidence="2" id="KW-1185">Reference proteome</keyword>
<gene>
    <name evidence="1" type="ORF">ACFFU9_08085</name>
</gene>
<proteinExistence type="predicted"/>
<name>A0ABV5FBC7_9FLAO</name>
<dbReference type="EMBL" id="JBHMFC010000028">
    <property type="protein sequence ID" value="MFB9056699.1"/>
    <property type="molecule type" value="Genomic_DNA"/>
</dbReference>
<sequence>MVRKLIDKSIYNRLPEPLQILTEPFEGREKDIVLLSSLGVLSNCFPNVFGIYDGDTIYPHLYLMIIAPAASGKGVMNHSRLLIEKIHDKILSESRTQYLICEESKKNKKKDKDIEPCPNLEVKILPANISSAEMYSYLGSSKHGLLIMESEADTMSNMLKNDWSNYSDVLRKAFQHEPVSISRKIEKVFEDIKEPKLSIVLSGTPDQVQPLVKSKENGLYSRFIVYNFDEISEFKNVFDVKARDNKTIFKEMGNKVFNFYNELENLGSPVEFCFTENQTNKFFSNLRPISTDIIENHTESFIPNLRRHGLILFRIAMILTVLRNRSNIKKDEKLICSNTDFLIALNLMKRLLRHSQFTFNTMESGGLSLQDENILDDLNSPFTRQDAIKIGVKYDIPKRTIDDKLVQWKTKKYILKHSRGKYKKC</sequence>
<organism evidence="1 2">
    <name type="scientific">Mariniflexile ostreae</name>
    <dbReference type="NCBI Taxonomy" id="1520892"/>
    <lineage>
        <taxon>Bacteria</taxon>
        <taxon>Pseudomonadati</taxon>
        <taxon>Bacteroidota</taxon>
        <taxon>Flavobacteriia</taxon>
        <taxon>Flavobacteriales</taxon>
        <taxon>Flavobacteriaceae</taxon>
        <taxon>Mariniflexile</taxon>
    </lineage>
</organism>
<comment type="caution">
    <text evidence="1">The sequence shown here is derived from an EMBL/GenBank/DDBJ whole genome shotgun (WGS) entry which is preliminary data.</text>
</comment>
<dbReference type="InterPro" id="IPR025048">
    <property type="entry name" value="DUF3987"/>
</dbReference>
<evidence type="ECO:0000313" key="2">
    <source>
        <dbReference type="Proteomes" id="UP001589585"/>
    </source>
</evidence>
<evidence type="ECO:0000313" key="1">
    <source>
        <dbReference type="EMBL" id="MFB9056699.1"/>
    </source>
</evidence>
<accession>A0ABV5FBC7</accession>
<dbReference type="Proteomes" id="UP001589585">
    <property type="component" value="Unassembled WGS sequence"/>
</dbReference>